<reference evidence="1 2" key="1">
    <citation type="journal article" date="2014" name="Curr. Biol.">
        <title>The genome of the clonal raider ant Cerapachys biroi.</title>
        <authorList>
            <person name="Oxley P.R."/>
            <person name="Ji L."/>
            <person name="Fetter-Pruneda I."/>
            <person name="McKenzie S.K."/>
            <person name="Li C."/>
            <person name="Hu H."/>
            <person name="Zhang G."/>
            <person name="Kronauer D.J."/>
        </authorList>
    </citation>
    <scope>NUCLEOTIDE SEQUENCE [LARGE SCALE GENOMIC DNA]</scope>
</reference>
<dbReference type="EMBL" id="KK107347">
    <property type="protein sequence ID" value="EZA52314.1"/>
    <property type="molecule type" value="Genomic_DNA"/>
</dbReference>
<dbReference type="Proteomes" id="UP000053097">
    <property type="component" value="Unassembled WGS sequence"/>
</dbReference>
<sequence>DVRLRRARRIAQSILVVSSLFYVGERARLVTYLMLFRFHDCRRDGKTRNLVPPDDIVAPKSPDVALRSRMRAEGNGRWISRFVAVSTT</sequence>
<evidence type="ECO:0000313" key="2">
    <source>
        <dbReference type="Proteomes" id="UP000053097"/>
    </source>
</evidence>
<evidence type="ECO:0000313" key="1">
    <source>
        <dbReference type="EMBL" id="EZA52314.1"/>
    </source>
</evidence>
<proteinExistence type="predicted"/>
<organism evidence="1 2">
    <name type="scientific">Ooceraea biroi</name>
    <name type="common">Clonal raider ant</name>
    <name type="synonym">Cerapachys biroi</name>
    <dbReference type="NCBI Taxonomy" id="2015173"/>
    <lineage>
        <taxon>Eukaryota</taxon>
        <taxon>Metazoa</taxon>
        <taxon>Ecdysozoa</taxon>
        <taxon>Arthropoda</taxon>
        <taxon>Hexapoda</taxon>
        <taxon>Insecta</taxon>
        <taxon>Pterygota</taxon>
        <taxon>Neoptera</taxon>
        <taxon>Endopterygota</taxon>
        <taxon>Hymenoptera</taxon>
        <taxon>Apocrita</taxon>
        <taxon>Aculeata</taxon>
        <taxon>Formicoidea</taxon>
        <taxon>Formicidae</taxon>
        <taxon>Dorylinae</taxon>
        <taxon>Ooceraea</taxon>
    </lineage>
</organism>
<accession>A0A026WB98</accession>
<keyword evidence="2" id="KW-1185">Reference proteome</keyword>
<gene>
    <name evidence="1" type="ORF">X777_08984</name>
</gene>
<name>A0A026WB98_OOCBI</name>
<protein>
    <submittedName>
        <fullName evidence="1">Uncharacterized protein</fullName>
    </submittedName>
</protein>
<feature type="non-terminal residue" evidence="1">
    <location>
        <position position="1"/>
    </location>
</feature>
<dbReference type="AlphaFoldDB" id="A0A026WB98"/>